<reference evidence="2" key="1">
    <citation type="submission" date="2009-11" db="EMBL/GenBank/DDBJ databases">
        <authorList>
            <consortium name="The Broad Institute Genome Sequencing Platform"/>
            <person name="Ward D."/>
            <person name="Feldgarden M."/>
            <person name="Earl A."/>
            <person name="Young S.K."/>
            <person name="Zeng Q."/>
            <person name="Koehrsen M."/>
            <person name="Alvarado L."/>
            <person name="Berlin A."/>
            <person name="Bochicchio J."/>
            <person name="Borenstein D."/>
            <person name="Chapman S.B."/>
            <person name="Chen Z."/>
            <person name="Engels R."/>
            <person name="Freedman E."/>
            <person name="Gellesch M."/>
            <person name="Goldberg J."/>
            <person name="Griggs A."/>
            <person name="Gujja S."/>
            <person name="Heilman E."/>
            <person name="Heiman D."/>
            <person name="Hepburn T."/>
            <person name="Howarth C."/>
            <person name="Jen D."/>
            <person name="Larson L."/>
            <person name="Lewis B."/>
            <person name="Mehta T."/>
            <person name="Park D."/>
            <person name="Pearson M."/>
            <person name="Roberts A."/>
            <person name="Saif S."/>
            <person name="Shea T."/>
            <person name="Shenoy N."/>
            <person name="Sisk P."/>
            <person name="Stolte C."/>
            <person name="Sykes S."/>
            <person name="Thomson T."/>
            <person name="Walk T."/>
            <person name="White J."/>
            <person name="Yandava C."/>
            <person name="Izard J."/>
            <person name="Baranova O.V."/>
            <person name="Blanton J.M."/>
            <person name="Tanner A.C."/>
            <person name="Dewhirst F.E."/>
            <person name="Haas B."/>
            <person name="Nusbaum C."/>
            <person name="Birren B."/>
        </authorList>
    </citation>
    <scope>NUCLEOTIDE SEQUENCE [LARGE SCALE GENOMIC DNA]</scope>
    <source>
        <strain evidence="2">1-1 BBBD Race 1</strain>
    </source>
</reference>
<keyword evidence="4" id="KW-1185">Reference proteome</keyword>
<proteinExistence type="predicted"/>
<organism evidence="2">
    <name type="scientific">Puccinia triticina (isolate 1-1 / race 1 (BBBD))</name>
    <name type="common">Brown leaf rust fungus</name>
    <dbReference type="NCBI Taxonomy" id="630390"/>
    <lineage>
        <taxon>Eukaryota</taxon>
        <taxon>Fungi</taxon>
        <taxon>Dikarya</taxon>
        <taxon>Basidiomycota</taxon>
        <taxon>Pucciniomycotina</taxon>
        <taxon>Pucciniomycetes</taxon>
        <taxon>Pucciniales</taxon>
        <taxon>Pucciniaceae</taxon>
        <taxon>Puccinia</taxon>
    </lineage>
</organism>
<name>A0A180G4N0_PUCT1</name>
<accession>A0A180G4N0</accession>
<dbReference type="EMBL" id="ADAS02000322">
    <property type="protein sequence ID" value="OAV87655.1"/>
    <property type="molecule type" value="Genomic_DNA"/>
</dbReference>
<protein>
    <submittedName>
        <fullName evidence="2 3">Uncharacterized protein</fullName>
    </submittedName>
</protein>
<feature type="region of interest" description="Disordered" evidence="1">
    <location>
        <begin position="56"/>
        <end position="93"/>
    </location>
</feature>
<feature type="region of interest" description="Disordered" evidence="1">
    <location>
        <begin position="1"/>
        <end position="30"/>
    </location>
</feature>
<gene>
    <name evidence="2" type="ORF">PTTG_29338</name>
</gene>
<evidence type="ECO:0000256" key="1">
    <source>
        <dbReference type="SAM" id="MobiDB-lite"/>
    </source>
</evidence>
<evidence type="ECO:0000313" key="3">
    <source>
        <dbReference type="EnsemblFungi" id="PTTG_29338-t43_1-p1"/>
    </source>
</evidence>
<evidence type="ECO:0000313" key="2">
    <source>
        <dbReference type="EMBL" id="OAV87655.1"/>
    </source>
</evidence>
<reference evidence="2" key="2">
    <citation type="submission" date="2016-05" db="EMBL/GenBank/DDBJ databases">
        <title>Comparative analysis highlights variable genome content of wheat rusts and divergence of the mating loci.</title>
        <authorList>
            <person name="Cuomo C.A."/>
            <person name="Bakkeren G."/>
            <person name="Szabo L."/>
            <person name="Khalil H."/>
            <person name="Joly D."/>
            <person name="Goldberg J."/>
            <person name="Young S."/>
            <person name="Zeng Q."/>
            <person name="Fellers J."/>
        </authorList>
    </citation>
    <scope>NUCLEOTIDE SEQUENCE [LARGE SCALE GENOMIC DNA]</scope>
    <source>
        <strain evidence="2">1-1 BBBD Race 1</strain>
    </source>
</reference>
<reference evidence="3" key="4">
    <citation type="submission" date="2025-05" db="UniProtKB">
        <authorList>
            <consortium name="EnsemblFungi"/>
        </authorList>
    </citation>
    <scope>IDENTIFICATION</scope>
    <source>
        <strain evidence="3">isolate 1-1 / race 1 (BBBD)</strain>
    </source>
</reference>
<evidence type="ECO:0000313" key="4">
    <source>
        <dbReference type="Proteomes" id="UP000005240"/>
    </source>
</evidence>
<dbReference type="VEuPathDB" id="FungiDB:PTTG_29338"/>
<dbReference type="AlphaFoldDB" id="A0A180G4N0"/>
<dbReference type="Proteomes" id="UP000005240">
    <property type="component" value="Unassembled WGS sequence"/>
</dbReference>
<reference evidence="3 4" key="3">
    <citation type="journal article" date="2017" name="G3 (Bethesda)">
        <title>Comparative analysis highlights variable genome content of wheat rusts and divergence of the mating loci.</title>
        <authorList>
            <person name="Cuomo C.A."/>
            <person name="Bakkeren G."/>
            <person name="Khalil H.B."/>
            <person name="Panwar V."/>
            <person name="Joly D."/>
            <person name="Linning R."/>
            <person name="Sakthikumar S."/>
            <person name="Song X."/>
            <person name="Adiconis X."/>
            <person name="Fan L."/>
            <person name="Goldberg J.M."/>
            <person name="Levin J.Z."/>
            <person name="Young S."/>
            <person name="Zeng Q."/>
            <person name="Anikster Y."/>
            <person name="Bruce M."/>
            <person name="Wang M."/>
            <person name="Yin C."/>
            <person name="McCallum B."/>
            <person name="Szabo L.J."/>
            <person name="Hulbert S."/>
            <person name="Chen X."/>
            <person name="Fellers J.P."/>
        </authorList>
    </citation>
    <scope>NUCLEOTIDE SEQUENCE</scope>
    <source>
        <strain evidence="3">isolate 1-1 / race 1 (BBBD)</strain>
        <strain evidence="4">Isolate 1-1 / race 1 (BBBD)</strain>
    </source>
</reference>
<sequence>MPSRSDSGRAPSEERGNFSSCSARVGHSESDPVLCTNPFSASSLPINIRKTNKLHKYMPNSTAPPGGCSQSPPQPAKLLPPDHQNCRPGRGGRGLWSSAQEVAGIRSHGRGGTCGHRFSAKPMKEDSPAFLQTCACPAL</sequence>
<dbReference type="EnsemblFungi" id="PTTG_29338-t43_1">
    <property type="protein sequence ID" value="PTTG_29338-t43_1-p1"/>
    <property type="gene ID" value="PTTG_29338"/>
</dbReference>